<gene>
    <name evidence="3" type="primary">LOC109274858</name>
</gene>
<reference evidence="3" key="1">
    <citation type="submission" date="2025-08" db="UniProtKB">
        <authorList>
            <consortium name="RefSeq"/>
        </authorList>
    </citation>
    <scope>IDENTIFICATION</scope>
    <source>
        <tissue evidence="3">Whole blood</tissue>
    </source>
</reference>
<accession>A0A9W2VYI1</accession>
<feature type="compositionally biased region" description="Low complexity" evidence="1">
    <location>
        <begin position="323"/>
        <end position="341"/>
    </location>
</feature>
<organism evidence="2 3">
    <name type="scientific">Panthera pardus</name>
    <name type="common">Leopard</name>
    <name type="synonym">Felis pardus</name>
    <dbReference type="NCBI Taxonomy" id="9691"/>
    <lineage>
        <taxon>Eukaryota</taxon>
        <taxon>Metazoa</taxon>
        <taxon>Chordata</taxon>
        <taxon>Craniata</taxon>
        <taxon>Vertebrata</taxon>
        <taxon>Euteleostomi</taxon>
        <taxon>Mammalia</taxon>
        <taxon>Eutheria</taxon>
        <taxon>Laurasiatheria</taxon>
        <taxon>Carnivora</taxon>
        <taxon>Feliformia</taxon>
        <taxon>Felidae</taxon>
        <taxon>Pantherinae</taxon>
        <taxon>Panthera</taxon>
    </lineage>
</organism>
<feature type="region of interest" description="Disordered" evidence="1">
    <location>
        <begin position="97"/>
        <end position="341"/>
    </location>
</feature>
<feature type="region of interest" description="Disordered" evidence="1">
    <location>
        <begin position="1"/>
        <end position="38"/>
    </location>
</feature>
<feature type="compositionally biased region" description="Low complexity" evidence="1">
    <location>
        <begin position="221"/>
        <end position="246"/>
    </location>
</feature>
<feature type="compositionally biased region" description="Low complexity" evidence="1">
    <location>
        <begin position="295"/>
        <end position="312"/>
    </location>
</feature>
<feature type="compositionally biased region" description="Gly residues" evidence="1">
    <location>
        <begin position="247"/>
        <end position="256"/>
    </location>
</feature>
<dbReference type="GeneID" id="109274858"/>
<name>A0A9W2VYI1_PANPR</name>
<dbReference type="Proteomes" id="UP001165780">
    <property type="component" value="Unplaced"/>
</dbReference>
<protein>
    <submittedName>
        <fullName evidence="3">Translation initiation factor IF-2-like</fullName>
    </submittedName>
</protein>
<proteinExistence type="predicted"/>
<evidence type="ECO:0000313" key="3">
    <source>
        <dbReference type="RefSeq" id="XP_053763651.1"/>
    </source>
</evidence>
<keyword evidence="2" id="KW-1185">Reference proteome</keyword>
<evidence type="ECO:0000256" key="1">
    <source>
        <dbReference type="SAM" id="MobiDB-lite"/>
    </source>
</evidence>
<sequence>MDKPLVQPIPERLVPLPPTRFPPTRDEDARDPSLGQRRCQRRWGCGEAGALGWGGGGGNSWRRAPSSLAPLTRAALVPRDGNCGLPASERARAGAAFSPLGESPGKPWCGHAARVPEPPTPISARRVPAPFLPAPARRAARPGLSPGSRCGTPWSASLPPPPREQRGAQVFPSGKVKVSRRRGSGRPGHSVAGIGALHPGPGRSSLACVAKSTYEREQGSPERGVPAAAEAVREGAASCAPGSQPLCGGGGGGGGSLPPPPLSPTRRRALLGSCFPSAGGGRAPSGPRDVEEKGGAPSPRSRSGSSPPLHSGVPAPSLGQSCEARAARSAPAEPRGSAPLP</sequence>
<dbReference type="RefSeq" id="XP_053763651.1">
    <property type="nucleotide sequence ID" value="XM_053907676.1"/>
</dbReference>
<dbReference type="AlphaFoldDB" id="A0A9W2VYI1"/>
<feature type="compositionally biased region" description="Low complexity" evidence="1">
    <location>
        <begin position="124"/>
        <end position="137"/>
    </location>
</feature>
<evidence type="ECO:0000313" key="2">
    <source>
        <dbReference type="Proteomes" id="UP001165780"/>
    </source>
</evidence>